<evidence type="ECO:0000259" key="11">
    <source>
        <dbReference type="Pfam" id="PF05524"/>
    </source>
</evidence>
<dbReference type="GO" id="GO:0009401">
    <property type="term" value="P:phosphoenolpyruvate-dependent sugar phosphotransferase system"/>
    <property type="evidence" value="ECO:0007669"/>
    <property type="project" value="InterPro"/>
</dbReference>
<dbReference type="PANTHER" id="PTHR46244:SF3">
    <property type="entry name" value="PHOSPHOENOLPYRUVATE-PROTEIN PHOSPHOTRANSFERASE"/>
    <property type="match status" value="1"/>
</dbReference>
<dbReference type="InterPro" id="IPR040442">
    <property type="entry name" value="Pyrv_kinase-like_dom_sf"/>
</dbReference>
<keyword evidence="7" id="KW-0460">Magnesium</keyword>
<evidence type="ECO:0000313" key="13">
    <source>
        <dbReference type="EMBL" id="CAB4673573.1"/>
    </source>
</evidence>
<dbReference type="Pfam" id="PF02896">
    <property type="entry name" value="PEP-utilizers_C"/>
    <property type="match status" value="1"/>
</dbReference>
<evidence type="ECO:0000256" key="2">
    <source>
        <dbReference type="ARBA" id="ARBA00007837"/>
    </source>
</evidence>
<feature type="domain" description="Phosphotransferase system enzyme I N-terminal" evidence="11">
    <location>
        <begin position="9"/>
        <end position="121"/>
    </location>
</feature>
<dbReference type="PROSITE" id="PS00742">
    <property type="entry name" value="PEP_ENZYMES_2"/>
    <property type="match status" value="1"/>
</dbReference>
<dbReference type="PRINTS" id="PR01736">
    <property type="entry name" value="PHPHTRNFRASE"/>
</dbReference>
<evidence type="ECO:0000256" key="6">
    <source>
        <dbReference type="ARBA" id="ARBA00022777"/>
    </source>
</evidence>
<evidence type="ECO:0000256" key="4">
    <source>
        <dbReference type="ARBA" id="ARBA00022679"/>
    </source>
</evidence>
<dbReference type="GO" id="GO:0046872">
    <property type="term" value="F:metal ion binding"/>
    <property type="evidence" value="ECO:0007669"/>
    <property type="project" value="UniProtKB-KW"/>
</dbReference>
<sequence length="546" mass="57147">MESVRTLEGIGVGNRAVRAEVLRWSARKSLPAMAKSSLGVEVEVNALSMAIANLENQYAAKIKAADNRELQEILEAQCAFATDPELADMAKDFCEQGWDASSGLQLAMSEFKSLLEGAGGEFSERVADLDEIVYRLIQWMSGESDETVLPTSGKFIIVADDLTPMDTIAFNDVVVGVVTKGGGPTSHTAIVCRSRGIPAVVACAGADELVNGQMVVIDPDASQVIINGVLEDSTGDWWAGRSSHGAPVIQVMANVGSVADATKVQGADGVGLLRTELFFLDHKIAPTRAQQVKIYEQVLAAGPDGEIIVRTLDAGSDKPIAFLGLGREENPALGVRGQRVAAISPQFFEDQLHAIKAAADSVRATGKKIEVSVMAPMIATVEEAEQFSKAARAAGFTRVGIMIEIPAITQVIAQLKGVVDFLSIGTNDLSQYLFAADRVNSGVAALLNPWQPALLSLLQSIAIDSAKVGIKVGVCGEAASDPLLAVVMAGLGINSVSASPSSVAAVLDLLSRVDASAAREAANSARSANTPRDAKAAAKAALIEFL</sequence>
<evidence type="ECO:0000256" key="1">
    <source>
        <dbReference type="ARBA" id="ARBA00001946"/>
    </source>
</evidence>
<dbReference type="SUPFAM" id="SSF51621">
    <property type="entry name" value="Phosphoenolpyruvate/pyruvate domain"/>
    <property type="match status" value="1"/>
</dbReference>
<keyword evidence="5" id="KW-0479">Metal-binding</keyword>
<dbReference type="InterPro" id="IPR023151">
    <property type="entry name" value="PEP_util_CS"/>
</dbReference>
<dbReference type="Gene3D" id="1.10.274.10">
    <property type="entry name" value="PtsI, HPr-binding domain"/>
    <property type="match status" value="1"/>
</dbReference>
<evidence type="ECO:0000313" key="20">
    <source>
        <dbReference type="EMBL" id="CAB5016839.1"/>
    </source>
</evidence>
<dbReference type="InterPro" id="IPR050499">
    <property type="entry name" value="PEP-utilizing_PTS_enzyme"/>
</dbReference>
<gene>
    <name evidence="12" type="ORF">UFOPK1824_01009</name>
    <name evidence="13" type="ORF">UFOPK2340_00586</name>
    <name evidence="14" type="ORF">UFOPK2772_00156</name>
    <name evidence="15" type="ORF">UFOPK2850_00467</name>
    <name evidence="16" type="ORF">UFOPK3027_00946</name>
    <name evidence="17" type="ORF">UFOPK3256_00285</name>
    <name evidence="18" type="ORF">UFOPK3827_00774</name>
    <name evidence="19" type="ORF">UFOPK3982_01059</name>
    <name evidence="20" type="ORF">UFOPK4120_00607</name>
    <name evidence="21" type="ORF">UFOPK4404_01035</name>
</gene>
<name>A0A6J6MMF2_9ZZZZ</name>
<evidence type="ECO:0000313" key="16">
    <source>
        <dbReference type="EMBL" id="CAB4805496.1"/>
    </source>
</evidence>
<dbReference type="InterPro" id="IPR036618">
    <property type="entry name" value="PtsI_HPr-bd_sf"/>
</dbReference>
<evidence type="ECO:0000256" key="8">
    <source>
        <dbReference type="ARBA" id="ARBA00033235"/>
    </source>
</evidence>
<proteinExistence type="inferred from homology"/>
<feature type="domain" description="PEP-utilising enzyme mobile" evidence="9">
    <location>
        <begin position="155"/>
        <end position="220"/>
    </location>
</feature>
<protein>
    <recommendedName>
        <fullName evidence="3">Phosphoenolpyruvate-protein phosphotransferase</fullName>
    </recommendedName>
    <alternativeName>
        <fullName evidence="8">Phosphotransferase system, enzyme I</fullName>
    </alternativeName>
</protein>
<evidence type="ECO:0000313" key="18">
    <source>
        <dbReference type="EMBL" id="CAB4954341.1"/>
    </source>
</evidence>
<dbReference type="SUPFAM" id="SSF47831">
    <property type="entry name" value="Enzyme I of the PEP:sugar phosphotransferase system HPr-binding (sub)domain"/>
    <property type="match status" value="1"/>
</dbReference>
<evidence type="ECO:0000313" key="14">
    <source>
        <dbReference type="EMBL" id="CAB4728491.1"/>
    </source>
</evidence>
<dbReference type="EMBL" id="CAEZZH010000004">
    <property type="protein sequence ID" value="CAB4751990.1"/>
    <property type="molecule type" value="Genomic_DNA"/>
</dbReference>
<dbReference type="EMBL" id="CAFBQY010000011">
    <property type="protein sequence ID" value="CAB5074551.1"/>
    <property type="molecule type" value="Genomic_DNA"/>
</dbReference>
<evidence type="ECO:0000259" key="9">
    <source>
        <dbReference type="Pfam" id="PF00391"/>
    </source>
</evidence>
<evidence type="ECO:0000313" key="12">
    <source>
        <dbReference type="EMBL" id="CAB4605218.1"/>
    </source>
</evidence>
<dbReference type="EMBL" id="CAEZXC010000024">
    <property type="protein sequence ID" value="CAB4673573.1"/>
    <property type="molecule type" value="Genomic_DNA"/>
</dbReference>
<evidence type="ECO:0000256" key="5">
    <source>
        <dbReference type="ARBA" id="ARBA00022723"/>
    </source>
</evidence>
<dbReference type="InterPro" id="IPR008279">
    <property type="entry name" value="PEP-util_enz_mobile_dom"/>
</dbReference>
<organism evidence="13">
    <name type="scientific">freshwater metagenome</name>
    <dbReference type="NCBI Taxonomy" id="449393"/>
    <lineage>
        <taxon>unclassified sequences</taxon>
        <taxon>metagenomes</taxon>
        <taxon>ecological metagenomes</taxon>
    </lineage>
</organism>
<evidence type="ECO:0000313" key="19">
    <source>
        <dbReference type="EMBL" id="CAB4989639.1"/>
    </source>
</evidence>
<evidence type="ECO:0000313" key="21">
    <source>
        <dbReference type="EMBL" id="CAB5074551.1"/>
    </source>
</evidence>
<evidence type="ECO:0000259" key="10">
    <source>
        <dbReference type="Pfam" id="PF02896"/>
    </source>
</evidence>
<dbReference type="EMBL" id="CAEZYT010000004">
    <property type="protein sequence ID" value="CAB4728491.1"/>
    <property type="molecule type" value="Genomic_DNA"/>
</dbReference>
<keyword evidence="4" id="KW-0808">Transferase</keyword>
<dbReference type="InterPro" id="IPR015813">
    <property type="entry name" value="Pyrv/PenolPyrv_kinase-like_dom"/>
</dbReference>
<feature type="domain" description="PEP-utilising enzyme C-terminal" evidence="10">
    <location>
        <begin position="249"/>
        <end position="513"/>
    </location>
</feature>
<accession>A0A6J6MMF2</accession>
<dbReference type="InterPro" id="IPR036637">
    <property type="entry name" value="Phosphohistidine_dom_sf"/>
</dbReference>
<dbReference type="EMBL" id="CAEZUM010000074">
    <property type="protein sequence ID" value="CAB4605218.1"/>
    <property type="molecule type" value="Genomic_DNA"/>
</dbReference>
<dbReference type="Pfam" id="PF05524">
    <property type="entry name" value="PEP-utilisers_N"/>
    <property type="match status" value="1"/>
</dbReference>
<reference evidence="13" key="1">
    <citation type="submission" date="2020-05" db="EMBL/GenBank/DDBJ databases">
        <authorList>
            <person name="Chiriac C."/>
            <person name="Salcher M."/>
            <person name="Ghai R."/>
            <person name="Kavagutti S V."/>
        </authorList>
    </citation>
    <scope>NUCLEOTIDE SEQUENCE</scope>
</reference>
<dbReference type="SUPFAM" id="SSF52009">
    <property type="entry name" value="Phosphohistidine domain"/>
    <property type="match status" value="1"/>
</dbReference>
<dbReference type="Gene3D" id="3.20.20.60">
    <property type="entry name" value="Phosphoenolpyruvate-binding domains"/>
    <property type="match status" value="1"/>
</dbReference>
<dbReference type="EMBL" id="CAFAZW010000003">
    <property type="protein sequence ID" value="CAB4840124.1"/>
    <property type="molecule type" value="Genomic_DNA"/>
</dbReference>
<dbReference type="PANTHER" id="PTHR46244">
    <property type="entry name" value="PHOSPHOENOLPYRUVATE-PROTEIN PHOSPHOTRANSFERASE"/>
    <property type="match status" value="1"/>
</dbReference>
<dbReference type="Pfam" id="PF00391">
    <property type="entry name" value="PEP-utilizers"/>
    <property type="match status" value="1"/>
</dbReference>
<evidence type="ECO:0000256" key="3">
    <source>
        <dbReference type="ARBA" id="ARBA00016544"/>
    </source>
</evidence>
<dbReference type="EMBL" id="CAFBOO010000009">
    <property type="protein sequence ID" value="CAB4989639.1"/>
    <property type="molecule type" value="Genomic_DNA"/>
</dbReference>
<dbReference type="GO" id="GO:0016301">
    <property type="term" value="F:kinase activity"/>
    <property type="evidence" value="ECO:0007669"/>
    <property type="project" value="UniProtKB-KW"/>
</dbReference>
<evidence type="ECO:0000256" key="7">
    <source>
        <dbReference type="ARBA" id="ARBA00022842"/>
    </source>
</evidence>
<dbReference type="Gene3D" id="3.50.30.10">
    <property type="entry name" value="Phosphohistidine domain"/>
    <property type="match status" value="1"/>
</dbReference>
<evidence type="ECO:0000313" key="17">
    <source>
        <dbReference type="EMBL" id="CAB4840124.1"/>
    </source>
</evidence>
<dbReference type="InterPro" id="IPR008731">
    <property type="entry name" value="PTS_EIN"/>
</dbReference>
<comment type="cofactor">
    <cofactor evidence="1">
        <name>Mg(2+)</name>
        <dbReference type="ChEBI" id="CHEBI:18420"/>
    </cofactor>
</comment>
<keyword evidence="6" id="KW-0418">Kinase</keyword>
<dbReference type="EMBL" id="CAFBNM010000006">
    <property type="protein sequence ID" value="CAB4954341.1"/>
    <property type="molecule type" value="Genomic_DNA"/>
</dbReference>
<dbReference type="AlphaFoldDB" id="A0A6J6MMF2"/>
<evidence type="ECO:0000313" key="15">
    <source>
        <dbReference type="EMBL" id="CAB4751990.1"/>
    </source>
</evidence>
<dbReference type="EMBL" id="CAFAAN010000007">
    <property type="protein sequence ID" value="CAB4805496.1"/>
    <property type="molecule type" value="Genomic_DNA"/>
</dbReference>
<dbReference type="InterPro" id="IPR000121">
    <property type="entry name" value="PEP_util_C"/>
</dbReference>
<comment type="similarity">
    <text evidence="2">Belongs to the PEP-utilizing enzyme family.</text>
</comment>
<dbReference type="EMBL" id="CAFBPO010000005">
    <property type="protein sequence ID" value="CAB5016839.1"/>
    <property type="molecule type" value="Genomic_DNA"/>
</dbReference>